<dbReference type="Proteomes" id="UP000189733">
    <property type="component" value="Unassembled WGS sequence"/>
</dbReference>
<evidence type="ECO:0000313" key="6">
    <source>
        <dbReference type="Proteomes" id="UP000189733"/>
    </source>
</evidence>
<evidence type="ECO:0000313" key="5">
    <source>
        <dbReference type="EMBL" id="SKA73493.1"/>
    </source>
</evidence>
<organism evidence="5 6">
    <name type="scientific">Desulfobaculum bizertense DSM 18034</name>
    <dbReference type="NCBI Taxonomy" id="1121442"/>
    <lineage>
        <taxon>Bacteria</taxon>
        <taxon>Pseudomonadati</taxon>
        <taxon>Thermodesulfobacteriota</taxon>
        <taxon>Desulfovibrionia</taxon>
        <taxon>Desulfovibrionales</taxon>
        <taxon>Desulfovibrionaceae</taxon>
        <taxon>Desulfobaculum</taxon>
    </lineage>
</organism>
<evidence type="ECO:0000256" key="1">
    <source>
        <dbReference type="ARBA" id="ARBA00022723"/>
    </source>
</evidence>
<dbReference type="GO" id="GO:0051536">
    <property type="term" value="F:iron-sulfur cluster binding"/>
    <property type="evidence" value="ECO:0007669"/>
    <property type="project" value="UniProtKB-KW"/>
</dbReference>
<sequence length="319" mass="36034">MPSSAELKEMLRKALPDLDLIIAWGKGRDALHASPLFIRKEEDLEDLVLGPSCVHNLARYLPDLKGKKVGIVVKGCDSRTVIELLQEDLISREDLTIFGFHCDGVVSTAKLQHLLDGAQVDKIEMDGTTVHATCGDKVHDFPREQVAADKCLTCAYPDALISDEFAGSKAPAEGTDPEARCKTLEELEDMSLEERFQFWEKEMSRCLRCYACRNSCPLCVCRDHCAADSREPHWISQDDSPREKLMFQIMHVFHTAGRCTECGECERACPVGIPLLSLRQKMNREVKRIFDYEAGTDIEATPPLLCFKKEEENIKERSW</sequence>
<protein>
    <submittedName>
        <fullName evidence="5">4Fe-4S dicluster domain-containing protein</fullName>
    </submittedName>
</protein>
<dbReference type="PROSITE" id="PS00198">
    <property type="entry name" value="4FE4S_FER_1"/>
    <property type="match status" value="1"/>
</dbReference>
<gene>
    <name evidence="5" type="ORF">SAMN02745702_01868</name>
</gene>
<dbReference type="Gene3D" id="1.10.1060.10">
    <property type="entry name" value="Alpha-helical ferredoxin"/>
    <property type="match status" value="1"/>
</dbReference>
<evidence type="ECO:0000259" key="4">
    <source>
        <dbReference type="PROSITE" id="PS51379"/>
    </source>
</evidence>
<dbReference type="Pfam" id="PF13183">
    <property type="entry name" value="Fer4_8"/>
    <property type="match status" value="1"/>
</dbReference>
<evidence type="ECO:0000256" key="3">
    <source>
        <dbReference type="ARBA" id="ARBA00023014"/>
    </source>
</evidence>
<evidence type="ECO:0000256" key="2">
    <source>
        <dbReference type="ARBA" id="ARBA00023004"/>
    </source>
</evidence>
<dbReference type="PROSITE" id="PS51379">
    <property type="entry name" value="4FE4S_FER_2"/>
    <property type="match status" value="1"/>
</dbReference>
<dbReference type="SUPFAM" id="SSF46548">
    <property type="entry name" value="alpha-helical ferredoxin"/>
    <property type="match status" value="1"/>
</dbReference>
<reference evidence="5 6" key="1">
    <citation type="submission" date="2017-02" db="EMBL/GenBank/DDBJ databases">
        <authorList>
            <person name="Peterson S.W."/>
        </authorList>
    </citation>
    <scope>NUCLEOTIDE SEQUENCE [LARGE SCALE GENOMIC DNA]</scope>
    <source>
        <strain evidence="5 6">DSM 18034</strain>
    </source>
</reference>
<dbReference type="InterPro" id="IPR017896">
    <property type="entry name" value="4Fe4S_Fe-S-bd"/>
</dbReference>
<keyword evidence="2" id="KW-0408">Iron</keyword>
<dbReference type="RefSeq" id="WP_234985079.1">
    <property type="nucleotide sequence ID" value="NZ_FUYA01000005.1"/>
</dbReference>
<dbReference type="GO" id="GO:0046872">
    <property type="term" value="F:metal ion binding"/>
    <property type="evidence" value="ECO:0007669"/>
    <property type="project" value="UniProtKB-KW"/>
</dbReference>
<name>A0A1T4W893_9BACT</name>
<dbReference type="InterPro" id="IPR017900">
    <property type="entry name" value="4Fe4S_Fe_S_CS"/>
</dbReference>
<accession>A0A1T4W893</accession>
<dbReference type="EMBL" id="FUYA01000005">
    <property type="protein sequence ID" value="SKA73493.1"/>
    <property type="molecule type" value="Genomic_DNA"/>
</dbReference>
<feature type="domain" description="4Fe-4S ferredoxin-type" evidence="4">
    <location>
        <begin position="250"/>
        <end position="279"/>
    </location>
</feature>
<keyword evidence="3" id="KW-0411">Iron-sulfur</keyword>
<keyword evidence="6" id="KW-1185">Reference proteome</keyword>
<dbReference type="AlphaFoldDB" id="A0A1T4W893"/>
<keyword evidence="1" id="KW-0479">Metal-binding</keyword>
<dbReference type="STRING" id="1121442.SAMN02745702_01868"/>
<proteinExistence type="predicted"/>
<dbReference type="InterPro" id="IPR009051">
    <property type="entry name" value="Helical_ferredxn"/>
</dbReference>